<evidence type="ECO:0000256" key="1">
    <source>
        <dbReference type="ARBA" id="ARBA00022705"/>
    </source>
</evidence>
<dbReference type="GO" id="GO:0006260">
    <property type="term" value="P:DNA replication"/>
    <property type="evidence" value="ECO:0007669"/>
    <property type="project" value="UniProtKB-KW"/>
</dbReference>
<sequence length="153" mass="17958">MKWYEANTIDELKSIGKLTDVKREINKDIKKVTGLKDLTGFIKMGSNSWKGQYNKIQNLKKMFNEFYGAEEGSQERFFKNEGCKYIFYLLELQGSSRMEKLKIYKAHYINKDLAKEWYKEIAKKIHPDVCKVDGAEEAMAELTSIYNKMVNNE</sequence>
<evidence type="ECO:0008006" key="3">
    <source>
        <dbReference type="Google" id="ProtNLM"/>
    </source>
</evidence>
<dbReference type="RefSeq" id="WP_156563179.1">
    <property type="nucleotide sequence ID" value="NZ_CACRTV010000087.1"/>
</dbReference>
<accession>A0A6N3GNY5</accession>
<keyword evidence="1" id="KW-0235">DNA replication</keyword>
<gene>
    <name evidence="2" type="ORF">CPLFYP93_03194</name>
</gene>
<dbReference type="InterPro" id="IPR036869">
    <property type="entry name" value="J_dom_sf"/>
</dbReference>
<reference evidence="2" key="1">
    <citation type="submission" date="2019-11" db="EMBL/GenBank/DDBJ databases">
        <authorList>
            <person name="Feng L."/>
        </authorList>
    </citation>
    <scope>NUCLEOTIDE SEQUENCE</scope>
    <source>
        <strain evidence="2">CParaputrificumLFYP93</strain>
    </source>
</reference>
<dbReference type="SUPFAM" id="SSF46565">
    <property type="entry name" value="Chaperone J-domain"/>
    <property type="match status" value="1"/>
</dbReference>
<dbReference type="EMBL" id="CACRTV010000087">
    <property type="protein sequence ID" value="VYU65673.1"/>
    <property type="molecule type" value="Genomic_DNA"/>
</dbReference>
<organism evidence="2">
    <name type="scientific">Clostridium paraputrificum</name>
    <dbReference type="NCBI Taxonomy" id="29363"/>
    <lineage>
        <taxon>Bacteria</taxon>
        <taxon>Bacillati</taxon>
        <taxon>Bacillota</taxon>
        <taxon>Clostridia</taxon>
        <taxon>Eubacteriales</taxon>
        <taxon>Clostridiaceae</taxon>
        <taxon>Clostridium</taxon>
    </lineage>
</organism>
<evidence type="ECO:0000313" key="2">
    <source>
        <dbReference type="EMBL" id="VYU65673.1"/>
    </source>
</evidence>
<dbReference type="AlphaFoldDB" id="A0A6N3GNY5"/>
<proteinExistence type="predicted"/>
<dbReference type="Gene3D" id="1.10.287.110">
    <property type="entry name" value="DnaJ domain"/>
    <property type="match status" value="1"/>
</dbReference>
<name>A0A6N3GNY5_9CLOT</name>
<protein>
    <recommendedName>
        <fullName evidence="3">J domain-containing protein</fullName>
    </recommendedName>
</protein>